<dbReference type="PANTHER" id="PTHR32305">
    <property type="match status" value="1"/>
</dbReference>
<protein>
    <submittedName>
        <fullName evidence="3">RHS repeat protein</fullName>
    </submittedName>
</protein>
<accession>A0A6L9Y6Q5</accession>
<proteinExistence type="predicted"/>
<name>A0A6L9Y6Q5_9BURK</name>
<feature type="domain" description="Teneurin-like YD-shell" evidence="2">
    <location>
        <begin position="30"/>
        <end position="249"/>
    </location>
</feature>
<dbReference type="NCBIfam" id="TIGR03696">
    <property type="entry name" value="Rhs_assc_core"/>
    <property type="match status" value="1"/>
</dbReference>
<dbReference type="Gene3D" id="2.180.10.10">
    <property type="entry name" value="RHS repeat-associated core"/>
    <property type="match status" value="1"/>
</dbReference>
<dbReference type="InterPro" id="IPR050708">
    <property type="entry name" value="T6SS_VgrG/RHS"/>
</dbReference>
<keyword evidence="4" id="KW-1185">Reference proteome</keyword>
<sequence>MGNETYGLIQNPHHPEYHAQRQIIPHQDIYQKGHKLHRLNENDYEYDKAGRLVTKVEKRDGFRKQETDYRWNGKNELIGITTPKGDVWHYKYDALGRQIAKACPQQHLRIEYLWDGDQLAYTQAFKNDELVSERHSIFNGFELIAQQDHYQQLKQTIDGNIIEWKQETGYAICQPNGQVLALLNPQGRTLWRKEKHSLWGLLFPNDYRKTTPLDPQMLFAGQWLDTESGLAYNRFRYYDPESGNYLSSDPIGLLGGETPYGYVFNPIDWLDPLGLHLNSNNSKGNFGVYEIKVNGELYKYGKTDLNRVTKSSGLPTRLHQQVRKLGNIYGKQNVEQKVIEKGIKTTELAKQMETNKLNNFYSKYGEIPLGNQKSYKPKISLDPVVKKCKGVNYEGNLF</sequence>
<dbReference type="Pfam" id="PF25023">
    <property type="entry name" value="TEN_YD-shell"/>
    <property type="match status" value="1"/>
</dbReference>
<dbReference type="Proteomes" id="UP000477651">
    <property type="component" value="Unassembled WGS sequence"/>
</dbReference>
<keyword evidence="1" id="KW-0677">Repeat</keyword>
<gene>
    <name evidence="3" type="ORF">F9B74_03890</name>
</gene>
<evidence type="ECO:0000259" key="2">
    <source>
        <dbReference type="Pfam" id="PF25023"/>
    </source>
</evidence>
<dbReference type="PANTHER" id="PTHR32305:SF15">
    <property type="entry name" value="PROTEIN RHSA-RELATED"/>
    <property type="match status" value="1"/>
</dbReference>
<dbReference type="NCBIfam" id="TIGR01643">
    <property type="entry name" value="YD_repeat_2x"/>
    <property type="match status" value="1"/>
</dbReference>
<evidence type="ECO:0000313" key="3">
    <source>
        <dbReference type="EMBL" id="NEN75468.1"/>
    </source>
</evidence>
<dbReference type="InterPro" id="IPR056823">
    <property type="entry name" value="TEN-like_YD-shell"/>
</dbReference>
<reference evidence="3 4" key="1">
    <citation type="submission" date="2020-02" db="EMBL/GenBank/DDBJ databases">
        <title>Pelistega sp. NLN82 were isolated from wild rodents of the Hainan Island.</title>
        <authorList>
            <person name="Niu N."/>
            <person name="Zhou J."/>
        </authorList>
    </citation>
    <scope>NUCLEOTIDE SEQUENCE [LARGE SCALE GENOMIC DNA]</scope>
    <source>
        <strain evidence="3 4">NLN82</strain>
    </source>
</reference>
<dbReference type="EMBL" id="JAAGYR010000005">
    <property type="protein sequence ID" value="NEN75468.1"/>
    <property type="molecule type" value="Genomic_DNA"/>
</dbReference>
<dbReference type="RefSeq" id="WP_163764128.1">
    <property type="nucleotide sequence ID" value="NZ_JAAGYR010000005.1"/>
</dbReference>
<evidence type="ECO:0000313" key="4">
    <source>
        <dbReference type="Proteomes" id="UP000477651"/>
    </source>
</evidence>
<organism evidence="3 4">
    <name type="scientific">Pelistega ratti</name>
    <dbReference type="NCBI Taxonomy" id="2652177"/>
    <lineage>
        <taxon>Bacteria</taxon>
        <taxon>Pseudomonadati</taxon>
        <taxon>Pseudomonadota</taxon>
        <taxon>Betaproteobacteria</taxon>
        <taxon>Burkholderiales</taxon>
        <taxon>Alcaligenaceae</taxon>
        <taxon>Pelistega</taxon>
    </lineage>
</organism>
<dbReference type="InterPro" id="IPR006530">
    <property type="entry name" value="YD"/>
</dbReference>
<comment type="caution">
    <text evidence="3">The sequence shown here is derived from an EMBL/GenBank/DDBJ whole genome shotgun (WGS) entry which is preliminary data.</text>
</comment>
<evidence type="ECO:0000256" key="1">
    <source>
        <dbReference type="ARBA" id="ARBA00022737"/>
    </source>
</evidence>
<dbReference type="InterPro" id="IPR022385">
    <property type="entry name" value="Rhs_assc_core"/>
</dbReference>
<dbReference type="PRINTS" id="PR00394">
    <property type="entry name" value="RHSPROTEIN"/>
</dbReference>
<dbReference type="AlphaFoldDB" id="A0A6L9Y6Q5"/>